<sequence>MKALCLSKGGQDINCKSASCARVSIENPDVTRAKGDRKFDGNGRKKHAKYAMCCCRGKDSHNKRTYKRAGKQQASPEADIYRSNTIGVDFELSLNCTQGQRHGQSEGQGLGHDLNDYNLSQINSYNTFFDVNRTQGYNPSDYNVTQMNSYNMSFDVNPTQEDVLDTGRRVQTVITHVTFFETQIHIYPFWQRLAE</sequence>
<keyword evidence="2" id="KW-1185">Reference proteome</keyword>
<proteinExistence type="predicted"/>
<dbReference type="Proteomes" id="UP001060085">
    <property type="component" value="Linkage Group LG08"/>
</dbReference>
<evidence type="ECO:0000313" key="1">
    <source>
        <dbReference type="EMBL" id="KAI5648194.1"/>
    </source>
</evidence>
<comment type="caution">
    <text evidence="1">The sequence shown here is derived from an EMBL/GenBank/DDBJ whole genome shotgun (WGS) entry which is preliminary data.</text>
</comment>
<accession>A0ACB9ZM78</accession>
<name>A0ACB9ZM78_CATRO</name>
<dbReference type="EMBL" id="CM044708">
    <property type="protein sequence ID" value="KAI5648194.1"/>
    <property type="molecule type" value="Genomic_DNA"/>
</dbReference>
<reference evidence="2" key="1">
    <citation type="journal article" date="2023" name="Nat. Plants">
        <title>Single-cell RNA sequencing provides a high-resolution roadmap for understanding the multicellular compartmentation of specialized metabolism.</title>
        <authorList>
            <person name="Sun S."/>
            <person name="Shen X."/>
            <person name="Li Y."/>
            <person name="Li Y."/>
            <person name="Wang S."/>
            <person name="Li R."/>
            <person name="Zhang H."/>
            <person name="Shen G."/>
            <person name="Guo B."/>
            <person name="Wei J."/>
            <person name="Xu J."/>
            <person name="St-Pierre B."/>
            <person name="Chen S."/>
            <person name="Sun C."/>
        </authorList>
    </citation>
    <scope>NUCLEOTIDE SEQUENCE [LARGE SCALE GENOMIC DNA]</scope>
</reference>
<organism evidence="1 2">
    <name type="scientific">Catharanthus roseus</name>
    <name type="common">Madagascar periwinkle</name>
    <name type="synonym">Vinca rosea</name>
    <dbReference type="NCBI Taxonomy" id="4058"/>
    <lineage>
        <taxon>Eukaryota</taxon>
        <taxon>Viridiplantae</taxon>
        <taxon>Streptophyta</taxon>
        <taxon>Embryophyta</taxon>
        <taxon>Tracheophyta</taxon>
        <taxon>Spermatophyta</taxon>
        <taxon>Magnoliopsida</taxon>
        <taxon>eudicotyledons</taxon>
        <taxon>Gunneridae</taxon>
        <taxon>Pentapetalae</taxon>
        <taxon>asterids</taxon>
        <taxon>lamiids</taxon>
        <taxon>Gentianales</taxon>
        <taxon>Apocynaceae</taxon>
        <taxon>Rauvolfioideae</taxon>
        <taxon>Vinceae</taxon>
        <taxon>Catharanthinae</taxon>
        <taxon>Catharanthus</taxon>
    </lineage>
</organism>
<protein>
    <submittedName>
        <fullName evidence="1">Uncharacterized protein</fullName>
    </submittedName>
</protein>
<gene>
    <name evidence="1" type="ORF">M9H77_34199</name>
</gene>
<evidence type="ECO:0000313" key="2">
    <source>
        <dbReference type="Proteomes" id="UP001060085"/>
    </source>
</evidence>